<feature type="compositionally biased region" description="Polar residues" evidence="1">
    <location>
        <begin position="30"/>
        <end position="51"/>
    </location>
</feature>
<dbReference type="AlphaFoldDB" id="A0A8X6UQ77"/>
<evidence type="ECO:0000313" key="3">
    <source>
        <dbReference type="Proteomes" id="UP000887013"/>
    </source>
</evidence>
<name>A0A8X6UQ77_NEPPI</name>
<protein>
    <submittedName>
        <fullName evidence="2">Uncharacterized protein</fullName>
    </submittedName>
</protein>
<reference evidence="2" key="1">
    <citation type="submission" date="2020-08" db="EMBL/GenBank/DDBJ databases">
        <title>Multicomponent nature underlies the extraordinary mechanical properties of spider dragline silk.</title>
        <authorList>
            <person name="Kono N."/>
            <person name="Nakamura H."/>
            <person name="Mori M."/>
            <person name="Yoshida Y."/>
            <person name="Ohtoshi R."/>
            <person name="Malay A.D."/>
            <person name="Moran D.A.P."/>
            <person name="Tomita M."/>
            <person name="Numata K."/>
            <person name="Arakawa K."/>
        </authorList>
    </citation>
    <scope>NUCLEOTIDE SEQUENCE</scope>
</reference>
<sequence>MQAIGQKFASTEVADLGNSRSQPRAKRNKIVQNSPSNNSKQQPLTSRTMVSPMSDGSKELKTIQVFSVFKRSLPLAQDC</sequence>
<accession>A0A8X6UQ77</accession>
<dbReference type="EMBL" id="BMAW01084077">
    <property type="protein sequence ID" value="GFU36809.1"/>
    <property type="molecule type" value="Genomic_DNA"/>
</dbReference>
<proteinExistence type="predicted"/>
<gene>
    <name evidence="2" type="ORF">NPIL_702431</name>
</gene>
<keyword evidence="3" id="KW-1185">Reference proteome</keyword>
<organism evidence="2 3">
    <name type="scientific">Nephila pilipes</name>
    <name type="common">Giant wood spider</name>
    <name type="synonym">Nephila maculata</name>
    <dbReference type="NCBI Taxonomy" id="299642"/>
    <lineage>
        <taxon>Eukaryota</taxon>
        <taxon>Metazoa</taxon>
        <taxon>Ecdysozoa</taxon>
        <taxon>Arthropoda</taxon>
        <taxon>Chelicerata</taxon>
        <taxon>Arachnida</taxon>
        <taxon>Araneae</taxon>
        <taxon>Araneomorphae</taxon>
        <taxon>Entelegynae</taxon>
        <taxon>Araneoidea</taxon>
        <taxon>Nephilidae</taxon>
        <taxon>Nephila</taxon>
    </lineage>
</organism>
<comment type="caution">
    <text evidence="2">The sequence shown here is derived from an EMBL/GenBank/DDBJ whole genome shotgun (WGS) entry which is preliminary data.</text>
</comment>
<dbReference type="Proteomes" id="UP000887013">
    <property type="component" value="Unassembled WGS sequence"/>
</dbReference>
<evidence type="ECO:0000313" key="2">
    <source>
        <dbReference type="EMBL" id="GFU36809.1"/>
    </source>
</evidence>
<evidence type="ECO:0000256" key="1">
    <source>
        <dbReference type="SAM" id="MobiDB-lite"/>
    </source>
</evidence>
<feature type="region of interest" description="Disordered" evidence="1">
    <location>
        <begin position="1"/>
        <end position="57"/>
    </location>
</feature>